<dbReference type="EC" id="2.3.1.180" evidence="9"/>
<dbReference type="InterPro" id="IPR004655">
    <property type="entry name" value="FabH"/>
</dbReference>
<gene>
    <name evidence="9" type="primary">fabH</name>
    <name evidence="12" type="ORF">RN606_05160</name>
</gene>
<dbReference type="GO" id="GO:0006633">
    <property type="term" value="P:fatty acid biosynthetic process"/>
    <property type="evidence" value="ECO:0007669"/>
    <property type="project" value="UniProtKB-UniRule"/>
</dbReference>
<organism evidence="12 13">
    <name type="scientific">Demequina capsici</name>
    <dbReference type="NCBI Taxonomy" id="3075620"/>
    <lineage>
        <taxon>Bacteria</taxon>
        <taxon>Bacillati</taxon>
        <taxon>Actinomycetota</taxon>
        <taxon>Actinomycetes</taxon>
        <taxon>Micrococcales</taxon>
        <taxon>Demequinaceae</taxon>
        <taxon>Demequina</taxon>
    </lineage>
</organism>
<feature type="active site" evidence="9">
    <location>
        <position position="258"/>
    </location>
</feature>
<dbReference type="CDD" id="cd00830">
    <property type="entry name" value="KAS_III"/>
    <property type="match status" value="1"/>
</dbReference>
<feature type="domain" description="Beta-ketoacyl-[acyl-carrier-protein] synthase III C-terminal" evidence="10">
    <location>
        <begin position="243"/>
        <end position="330"/>
    </location>
</feature>
<evidence type="ECO:0000256" key="6">
    <source>
        <dbReference type="ARBA" id="ARBA00023160"/>
    </source>
</evidence>
<evidence type="ECO:0000313" key="12">
    <source>
        <dbReference type="EMBL" id="WNM25537.1"/>
    </source>
</evidence>
<keyword evidence="3 9" id="KW-0808">Transferase</keyword>
<evidence type="ECO:0000259" key="10">
    <source>
        <dbReference type="Pfam" id="PF08541"/>
    </source>
</evidence>
<evidence type="ECO:0000256" key="7">
    <source>
        <dbReference type="ARBA" id="ARBA00023268"/>
    </source>
</evidence>
<keyword evidence="13" id="KW-1185">Reference proteome</keyword>
<keyword evidence="7 9" id="KW-0511">Multifunctional enzyme</keyword>
<feature type="domain" description="Beta-ketoacyl-[acyl-carrier-protein] synthase III N-terminal" evidence="11">
    <location>
        <begin position="116"/>
        <end position="193"/>
    </location>
</feature>
<evidence type="ECO:0000256" key="4">
    <source>
        <dbReference type="ARBA" id="ARBA00022832"/>
    </source>
</evidence>
<dbReference type="PANTHER" id="PTHR43091">
    <property type="entry name" value="3-OXOACYL-[ACYL-CARRIER-PROTEIN] SYNTHASE"/>
    <property type="match status" value="1"/>
</dbReference>
<reference evidence="12 13" key="1">
    <citation type="submission" date="2023-09" db="EMBL/GenBank/DDBJ databases">
        <title>Demequina sp. a novel bacteria isolated from Capsicum annuum.</title>
        <authorList>
            <person name="Humaira Z."/>
            <person name="Lee J."/>
            <person name="Cho D."/>
        </authorList>
    </citation>
    <scope>NUCLEOTIDE SEQUENCE [LARGE SCALE GENOMIC DNA]</scope>
    <source>
        <strain evidence="12 13">OYTSA14</strain>
    </source>
</reference>
<evidence type="ECO:0000313" key="13">
    <source>
        <dbReference type="Proteomes" id="UP001304125"/>
    </source>
</evidence>
<dbReference type="Pfam" id="PF08545">
    <property type="entry name" value="ACP_syn_III"/>
    <property type="match status" value="1"/>
</dbReference>
<keyword evidence="9" id="KW-0963">Cytoplasm</keyword>
<dbReference type="Gene3D" id="3.40.47.10">
    <property type="match status" value="2"/>
</dbReference>
<dbReference type="AlphaFoldDB" id="A0AA96F8S7"/>
<comment type="subunit">
    <text evidence="9">Homodimer.</text>
</comment>
<sequence>MTTLNVRRGPEYTRILGLGVARGENAVPNDDLIEPINSSDEWIRKMTGIVTRVRANKDTSVIDLSERASRDAIAKAGLEATDIDAVILSTISYPHITPGGAPVLADRLGATPAAAFDISAACAGYCYGIGQADALVRSGNARNVLVVGAEKLSDWVDPADRSISYLLGDAAGAVVVGASDTPGIGPTIWGSDGAGAELIHQTSSWLDVRDVPGTPFPTLRQEGPSVFKWASFKMPKIALEAIEAAGLTPDDIDVFIPHQANVRIIDQMVKQIGLPKKVVVAKDIVDSGNTSAASIPLATERVLRDGDARSGDLALQIGFGAGLVYGAQVIALP</sequence>
<comment type="catalytic activity">
    <reaction evidence="9">
        <text>malonyl-[ACP] + acetyl-CoA + H(+) = 3-oxobutanoyl-[ACP] + CO2 + CoA</text>
        <dbReference type="Rhea" id="RHEA:12080"/>
        <dbReference type="Rhea" id="RHEA-COMP:9623"/>
        <dbReference type="Rhea" id="RHEA-COMP:9625"/>
        <dbReference type="ChEBI" id="CHEBI:15378"/>
        <dbReference type="ChEBI" id="CHEBI:16526"/>
        <dbReference type="ChEBI" id="CHEBI:57287"/>
        <dbReference type="ChEBI" id="CHEBI:57288"/>
        <dbReference type="ChEBI" id="CHEBI:78449"/>
        <dbReference type="ChEBI" id="CHEBI:78450"/>
        <dbReference type="EC" id="2.3.1.180"/>
    </reaction>
</comment>
<comment type="similarity">
    <text evidence="1 9">Belongs to the thiolase-like superfamily. FabH family.</text>
</comment>
<dbReference type="HAMAP" id="MF_01815">
    <property type="entry name" value="FabH"/>
    <property type="match status" value="1"/>
</dbReference>
<evidence type="ECO:0000256" key="1">
    <source>
        <dbReference type="ARBA" id="ARBA00008642"/>
    </source>
</evidence>
<dbReference type="InterPro" id="IPR013747">
    <property type="entry name" value="ACP_syn_III_C"/>
</dbReference>
<evidence type="ECO:0000256" key="3">
    <source>
        <dbReference type="ARBA" id="ARBA00022679"/>
    </source>
</evidence>
<dbReference type="EMBL" id="CP134879">
    <property type="protein sequence ID" value="WNM25537.1"/>
    <property type="molecule type" value="Genomic_DNA"/>
</dbReference>
<keyword evidence="5 9" id="KW-0443">Lipid metabolism</keyword>
<evidence type="ECO:0000256" key="5">
    <source>
        <dbReference type="ARBA" id="ARBA00023098"/>
    </source>
</evidence>
<dbReference type="InterPro" id="IPR016039">
    <property type="entry name" value="Thiolase-like"/>
</dbReference>
<protein>
    <recommendedName>
        <fullName evidence="9">Beta-ketoacyl-[acyl-carrier-protein] synthase III</fullName>
        <shortName evidence="9">Beta-ketoacyl-ACP synthase III</shortName>
        <shortName evidence="9">KAS III</shortName>
        <ecNumber evidence="9">2.3.1.180</ecNumber>
    </recommendedName>
    <alternativeName>
        <fullName evidence="9">3-oxoacyl-[acyl-carrier-protein] synthase 3</fullName>
    </alternativeName>
    <alternativeName>
        <fullName evidence="9">3-oxoacyl-[acyl-carrier-protein] synthase III</fullName>
    </alternativeName>
</protein>
<dbReference type="SUPFAM" id="SSF53901">
    <property type="entry name" value="Thiolase-like"/>
    <property type="match status" value="1"/>
</dbReference>
<dbReference type="Proteomes" id="UP001304125">
    <property type="component" value="Chromosome"/>
</dbReference>
<dbReference type="RefSeq" id="WP_313500632.1">
    <property type="nucleotide sequence ID" value="NZ_CP134879.1"/>
</dbReference>
<comment type="function">
    <text evidence="9">Catalyzes the condensation reaction of fatty acid synthesis by the addition to an acyl acceptor of two carbons from malonyl-ACP. Catalyzes the first condensation reaction which initiates fatty acid synthesis and may therefore play a role in governing the total rate of fatty acid production. Possesses both acetoacetyl-ACP synthase and acetyl transacylase activities. Its substrate specificity determines the biosynthesis of branched-chain and/or straight-chain of fatty acids.</text>
</comment>
<comment type="subcellular location">
    <subcellularLocation>
        <location evidence="9">Cytoplasm</location>
    </subcellularLocation>
</comment>
<dbReference type="PANTHER" id="PTHR43091:SF1">
    <property type="entry name" value="BETA-KETOACYL-[ACYL-CARRIER-PROTEIN] SYNTHASE III, CHLOROPLASTIC"/>
    <property type="match status" value="1"/>
</dbReference>
<dbReference type="Pfam" id="PF08541">
    <property type="entry name" value="ACP_syn_III_C"/>
    <property type="match status" value="1"/>
</dbReference>
<keyword evidence="2 9" id="KW-0444">Lipid biosynthesis</keyword>
<dbReference type="NCBIfam" id="NF006829">
    <property type="entry name" value="PRK09352.1"/>
    <property type="match status" value="1"/>
</dbReference>
<accession>A0AA96F8S7</accession>
<feature type="active site" evidence="9">
    <location>
        <position position="122"/>
    </location>
</feature>
<evidence type="ECO:0000256" key="9">
    <source>
        <dbReference type="HAMAP-Rule" id="MF_01815"/>
    </source>
</evidence>
<feature type="active site" evidence="9">
    <location>
        <position position="289"/>
    </location>
</feature>
<dbReference type="GO" id="GO:0033818">
    <property type="term" value="F:beta-ketoacyl-acyl-carrier-protein synthase III activity"/>
    <property type="evidence" value="ECO:0007669"/>
    <property type="project" value="UniProtKB-UniRule"/>
</dbReference>
<proteinExistence type="inferred from homology"/>
<dbReference type="GO" id="GO:0005737">
    <property type="term" value="C:cytoplasm"/>
    <property type="evidence" value="ECO:0007669"/>
    <property type="project" value="UniProtKB-SubCell"/>
</dbReference>
<evidence type="ECO:0000259" key="11">
    <source>
        <dbReference type="Pfam" id="PF08545"/>
    </source>
</evidence>
<dbReference type="GO" id="GO:0004315">
    <property type="term" value="F:3-oxoacyl-[acyl-carrier-protein] synthase activity"/>
    <property type="evidence" value="ECO:0007669"/>
    <property type="project" value="InterPro"/>
</dbReference>
<keyword evidence="8 9" id="KW-0012">Acyltransferase</keyword>
<evidence type="ECO:0000256" key="2">
    <source>
        <dbReference type="ARBA" id="ARBA00022516"/>
    </source>
</evidence>
<evidence type="ECO:0000256" key="8">
    <source>
        <dbReference type="ARBA" id="ARBA00023315"/>
    </source>
</evidence>
<name>A0AA96F8S7_9MICO</name>
<keyword evidence="4 9" id="KW-0276">Fatty acid metabolism</keyword>
<comment type="domain">
    <text evidence="9">The last Arg residue of the ACP-binding site is essential for the weak association between ACP/AcpP and FabH.</text>
</comment>
<comment type="pathway">
    <text evidence="9">Lipid metabolism; fatty acid biosynthesis.</text>
</comment>
<feature type="region of interest" description="ACP-binding" evidence="9">
    <location>
        <begin position="259"/>
        <end position="263"/>
    </location>
</feature>
<keyword evidence="6 9" id="KW-0275">Fatty acid biosynthesis</keyword>
<dbReference type="InterPro" id="IPR013751">
    <property type="entry name" value="ACP_syn_III_N"/>
</dbReference>
<dbReference type="NCBIfam" id="TIGR00747">
    <property type="entry name" value="fabH"/>
    <property type="match status" value="1"/>
</dbReference>